<dbReference type="Proteomes" id="UP001309876">
    <property type="component" value="Unassembled WGS sequence"/>
</dbReference>
<reference evidence="2 3" key="1">
    <citation type="submission" date="2023-08" db="EMBL/GenBank/DDBJ databases">
        <title>Black Yeasts Isolated from many extreme environments.</title>
        <authorList>
            <person name="Coleine C."/>
            <person name="Stajich J.E."/>
            <person name="Selbmann L."/>
        </authorList>
    </citation>
    <scope>NUCLEOTIDE SEQUENCE [LARGE SCALE GENOMIC DNA]</scope>
    <source>
        <strain evidence="2 3">CCFEE 5910</strain>
    </source>
</reference>
<name>A0AAN7SW67_9EURO</name>
<dbReference type="InterPro" id="IPR046341">
    <property type="entry name" value="SET_dom_sf"/>
</dbReference>
<dbReference type="PROSITE" id="PS50280">
    <property type="entry name" value="SET"/>
    <property type="match status" value="1"/>
</dbReference>
<dbReference type="Gene3D" id="2.170.270.10">
    <property type="entry name" value="SET domain"/>
    <property type="match status" value="1"/>
</dbReference>
<dbReference type="SUPFAM" id="SSF82199">
    <property type="entry name" value="SET domain"/>
    <property type="match status" value="1"/>
</dbReference>
<dbReference type="CDD" id="cd10540">
    <property type="entry name" value="SET_SpSet7-like"/>
    <property type="match status" value="1"/>
</dbReference>
<keyword evidence="3" id="KW-1185">Reference proteome</keyword>
<dbReference type="Pfam" id="PF00856">
    <property type="entry name" value="SET"/>
    <property type="match status" value="1"/>
</dbReference>
<comment type="caution">
    <text evidence="2">The sequence shown here is derived from an EMBL/GenBank/DDBJ whole genome shotgun (WGS) entry which is preliminary data.</text>
</comment>
<accession>A0AAN7SW67</accession>
<feature type="domain" description="SET" evidence="1">
    <location>
        <begin position="17"/>
        <end position="131"/>
    </location>
</feature>
<sequence length="176" mass="19293">MSVDGDKLQPSPLSRAEGLLLHANTPKGRGVFASQTIPKGTVIDVSPVLVFNKDEVELHTSQTILQHYTYYWPDPAGGAQTQAIALGLGSMFNHSTRKQNVIWSRDIAAGTVIYTAHRDILPGEELCISYGNARLWFKDSDLEDETIDLKGKDEITQSGLDIFMVSSSDEDDPTQG</sequence>
<gene>
    <name evidence="2" type="ORF">LTR05_007012</name>
</gene>
<protein>
    <recommendedName>
        <fullName evidence="1">SET domain-containing protein</fullName>
    </recommendedName>
</protein>
<evidence type="ECO:0000313" key="3">
    <source>
        <dbReference type="Proteomes" id="UP001309876"/>
    </source>
</evidence>
<dbReference type="AlphaFoldDB" id="A0AAN7SW67"/>
<dbReference type="InterPro" id="IPR001214">
    <property type="entry name" value="SET_dom"/>
</dbReference>
<proteinExistence type="predicted"/>
<evidence type="ECO:0000313" key="2">
    <source>
        <dbReference type="EMBL" id="KAK5083129.1"/>
    </source>
</evidence>
<organism evidence="2 3">
    <name type="scientific">Lithohypha guttulata</name>
    <dbReference type="NCBI Taxonomy" id="1690604"/>
    <lineage>
        <taxon>Eukaryota</taxon>
        <taxon>Fungi</taxon>
        <taxon>Dikarya</taxon>
        <taxon>Ascomycota</taxon>
        <taxon>Pezizomycotina</taxon>
        <taxon>Eurotiomycetes</taxon>
        <taxon>Chaetothyriomycetidae</taxon>
        <taxon>Chaetothyriales</taxon>
        <taxon>Trichomeriaceae</taxon>
        <taxon>Lithohypha</taxon>
    </lineage>
</organism>
<evidence type="ECO:0000259" key="1">
    <source>
        <dbReference type="PROSITE" id="PS50280"/>
    </source>
</evidence>
<dbReference type="EMBL" id="JAVRRJ010000007">
    <property type="protein sequence ID" value="KAK5083129.1"/>
    <property type="molecule type" value="Genomic_DNA"/>
</dbReference>